<comment type="caution">
    <text evidence="2">The sequence shown here is derived from an EMBL/GenBank/DDBJ whole genome shotgun (WGS) entry which is preliminary data.</text>
</comment>
<evidence type="ECO:0000313" key="2">
    <source>
        <dbReference type="EMBL" id="NYE73933.1"/>
    </source>
</evidence>
<evidence type="ECO:0000256" key="1">
    <source>
        <dbReference type="SAM" id="MobiDB-lite"/>
    </source>
</evidence>
<keyword evidence="3" id="KW-1185">Reference proteome</keyword>
<organism evidence="2 3">
    <name type="scientific">Microlunatus parietis</name>
    <dbReference type="NCBI Taxonomy" id="682979"/>
    <lineage>
        <taxon>Bacteria</taxon>
        <taxon>Bacillati</taxon>
        <taxon>Actinomycetota</taxon>
        <taxon>Actinomycetes</taxon>
        <taxon>Propionibacteriales</taxon>
        <taxon>Propionibacteriaceae</taxon>
        <taxon>Microlunatus</taxon>
    </lineage>
</organism>
<protein>
    <submittedName>
        <fullName evidence="2">Uncharacterized protein</fullName>
    </submittedName>
</protein>
<feature type="region of interest" description="Disordered" evidence="1">
    <location>
        <begin position="1"/>
        <end position="22"/>
    </location>
</feature>
<evidence type="ECO:0000313" key="3">
    <source>
        <dbReference type="Proteomes" id="UP000569914"/>
    </source>
</evidence>
<gene>
    <name evidence="2" type="ORF">BKA15_005262</name>
</gene>
<dbReference type="Proteomes" id="UP000569914">
    <property type="component" value="Unassembled WGS sequence"/>
</dbReference>
<dbReference type="RefSeq" id="WP_179755836.1">
    <property type="nucleotide sequence ID" value="NZ_JACCBU010000001.1"/>
</dbReference>
<sequence>MIMEPAREVGPFDEAQADDGGFRRGAIAGDERDGLVLGRDPSGPAELERVTVLIKDLPCLSGICPAIRGGGGG</sequence>
<proteinExistence type="predicted"/>
<accession>A0A7Y9LEK2</accession>
<reference evidence="2 3" key="1">
    <citation type="submission" date="2020-07" db="EMBL/GenBank/DDBJ databases">
        <title>Sequencing the genomes of 1000 actinobacteria strains.</title>
        <authorList>
            <person name="Klenk H.-P."/>
        </authorList>
    </citation>
    <scope>NUCLEOTIDE SEQUENCE [LARGE SCALE GENOMIC DNA]</scope>
    <source>
        <strain evidence="2 3">DSM 22083</strain>
    </source>
</reference>
<dbReference type="AlphaFoldDB" id="A0A7Y9LEK2"/>
<dbReference type="EMBL" id="JACCBU010000001">
    <property type="protein sequence ID" value="NYE73933.1"/>
    <property type="molecule type" value="Genomic_DNA"/>
</dbReference>
<name>A0A7Y9LEK2_9ACTN</name>